<organism evidence="4 5">
    <name type="scientific">Allopontixanthobacter confluentis</name>
    <dbReference type="NCBI Taxonomy" id="1849021"/>
    <lineage>
        <taxon>Bacteria</taxon>
        <taxon>Pseudomonadati</taxon>
        <taxon>Pseudomonadota</taxon>
        <taxon>Alphaproteobacteria</taxon>
        <taxon>Sphingomonadales</taxon>
        <taxon>Erythrobacteraceae</taxon>
        <taxon>Allopontixanthobacter</taxon>
    </lineage>
</organism>
<dbReference type="PANTHER" id="PTHR11527">
    <property type="entry name" value="HEAT-SHOCK PROTEIN 20 FAMILY MEMBER"/>
    <property type="match status" value="1"/>
</dbReference>
<gene>
    <name evidence="4" type="ORF">GRI44_00240</name>
</gene>
<dbReference type="Gene3D" id="2.60.40.790">
    <property type="match status" value="1"/>
</dbReference>
<evidence type="ECO:0000313" key="4">
    <source>
        <dbReference type="EMBL" id="MXP13198.1"/>
    </source>
</evidence>
<dbReference type="OrthoDB" id="9808910at2"/>
<evidence type="ECO:0000259" key="3">
    <source>
        <dbReference type="PROSITE" id="PS01031"/>
    </source>
</evidence>
<dbReference type="AlphaFoldDB" id="A0A6L7GDJ3"/>
<keyword evidence="5" id="KW-1185">Reference proteome</keyword>
<evidence type="ECO:0000256" key="2">
    <source>
        <dbReference type="RuleBase" id="RU003616"/>
    </source>
</evidence>
<evidence type="ECO:0000256" key="1">
    <source>
        <dbReference type="PROSITE-ProRule" id="PRU00285"/>
    </source>
</evidence>
<dbReference type="PROSITE" id="PS01031">
    <property type="entry name" value="SHSP"/>
    <property type="match status" value="1"/>
</dbReference>
<accession>A0A6L7GDJ3</accession>
<comment type="similarity">
    <text evidence="1 2">Belongs to the small heat shock protein (HSP20) family.</text>
</comment>
<dbReference type="InterPro" id="IPR008978">
    <property type="entry name" value="HSP20-like_chaperone"/>
</dbReference>
<dbReference type="Proteomes" id="UP000473531">
    <property type="component" value="Unassembled WGS sequence"/>
</dbReference>
<dbReference type="Pfam" id="PF00011">
    <property type="entry name" value="HSP20"/>
    <property type="match status" value="1"/>
</dbReference>
<dbReference type="CDD" id="cd06464">
    <property type="entry name" value="ACD_sHsps-like"/>
    <property type="match status" value="1"/>
</dbReference>
<sequence length="162" mass="18158">MNNQVGTSIKPFIDRGIAGRLLEPFARMRSNMDHLIDEFPTSWSNFQLGGVPAVEMKEQESDYLITIEVPGISPAAIDLQVDRDMLIVKGEKKEEHEEKEADYVISERSYGAFERRIALPADAQVDKVEASSENGVLKITIPRSPDATSRRRVIKIKSSQKA</sequence>
<feature type="domain" description="SHSP" evidence="3">
    <location>
        <begin position="45"/>
        <end position="159"/>
    </location>
</feature>
<proteinExistence type="inferred from homology"/>
<dbReference type="RefSeq" id="WP_160599325.1">
    <property type="nucleotide sequence ID" value="NZ_WTYU01000001.1"/>
</dbReference>
<dbReference type="EMBL" id="WTYU01000001">
    <property type="protein sequence ID" value="MXP13198.1"/>
    <property type="molecule type" value="Genomic_DNA"/>
</dbReference>
<protein>
    <submittedName>
        <fullName evidence="4">Hsp20 family protein</fullName>
    </submittedName>
</protein>
<reference evidence="4 5" key="1">
    <citation type="submission" date="2019-12" db="EMBL/GenBank/DDBJ databases">
        <title>Genomic-based taxomic classification of the family Erythrobacteraceae.</title>
        <authorList>
            <person name="Xu L."/>
        </authorList>
    </citation>
    <scope>NUCLEOTIDE SEQUENCE [LARGE SCALE GENOMIC DNA]</scope>
    <source>
        <strain evidence="4 5">KCTC 52259</strain>
    </source>
</reference>
<name>A0A6L7GDJ3_9SPHN</name>
<dbReference type="SUPFAM" id="SSF49764">
    <property type="entry name" value="HSP20-like chaperones"/>
    <property type="match status" value="1"/>
</dbReference>
<dbReference type="InterPro" id="IPR031107">
    <property type="entry name" value="Small_HSP"/>
</dbReference>
<evidence type="ECO:0000313" key="5">
    <source>
        <dbReference type="Proteomes" id="UP000473531"/>
    </source>
</evidence>
<dbReference type="InterPro" id="IPR002068">
    <property type="entry name" value="A-crystallin/Hsp20_dom"/>
</dbReference>
<comment type="caution">
    <text evidence="4">The sequence shown here is derived from an EMBL/GenBank/DDBJ whole genome shotgun (WGS) entry which is preliminary data.</text>
</comment>